<keyword evidence="2" id="KW-1133">Transmembrane helix</keyword>
<dbReference type="InterPro" id="IPR011043">
    <property type="entry name" value="Gal_Oxase/kelch_b-propeller"/>
</dbReference>
<dbReference type="EMBL" id="JAJGCB010000010">
    <property type="protein sequence ID" value="KAJ8990665.1"/>
    <property type="molecule type" value="Genomic_DNA"/>
</dbReference>
<feature type="compositionally biased region" description="Acidic residues" evidence="1">
    <location>
        <begin position="970"/>
        <end position="979"/>
    </location>
</feature>
<dbReference type="Gene3D" id="2.120.10.80">
    <property type="entry name" value="Kelch-type beta propeller"/>
    <property type="match status" value="1"/>
</dbReference>
<feature type="region of interest" description="Disordered" evidence="1">
    <location>
        <begin position="932"/>
        <end position="979"/>
    </location>
</feature>
<dbReference type="SUPFAM" id="SSF50965">
    <property type="entry name" value="Galactose oxidase, central domain"/>
    <property type="match status" value="1"/>
</dbReference>
<dbReference type="AlphaFoldDB" id="A0AAN6ES72"/>
<dbReference type="InterPro" id="IPR015915">
    <property type="entry name" value="Kelch-typ_b-propeller"/>
</dbReference>
<evidence type="ECO:0000313" key="4">
    <source>
        <dbReference type="Proteomes" id="UP001161757"/>
    </source>
</evidence>
<organism evidence="3 4">
    <name type="scientific">Exophiala dermatitidis</name>
    <name type="common">Black yeast-like fungus</name>
    <name type="synonym">Wangiella dermatitidis</name>
    <dbReference type="NCBI Taxonomy" id="5970"/>
    <lineage>
        <taxon>Eukaryota</taxon>
        <taxon>Fungi</taxon>
        <taxon>Dikarya</taxon>
        <taxon>Ascomycota</taxon>
        <taxon>Pezizomycotina</taxon>
        <taxon>Eurotiomycetes</taxon>
        <taxon>Chaetothyriomycetidae</taxon>
        <taxon>Chaetothyriales</taxon>
        <taxon>Herpotrichiellaceae</taxon>
        <taxon>Exophiala</taxon>
    </lineage>
</organism>
<sequence length="1077" mass="114715">MLRQLSLPSLISAGIVALVTPVLALLPYNPTRIVPAKDGSVAYLFSPQPSSTQFSLYALNTSDNVTATSSKTPISDTLPFLSKTESRAFITISGDEGITVLAGNCQDPQKDPQLWKFVPSQEENNGTWSQLELTAGDGSLGCNYLSAGFAFSPTASIGDAALYVFGGMCPNSTTTDTASWISNANFSNTMLTFAPESSSSNSSPYQLSLTGARAPPIAEAGLTITPLTPTFSNTSHTNVSQQQNFVLLGGHTQTAFINMSQLAIFSLPQESWAFVAVSQPASSGTGKLRTRDTSEVEPRSGHTAILTEDGSRIVVFGGWVGDVNTPAQPQLAILEVGQGYGGQADWSWTIPTSTSNPFPSDSGSGIYGHGVAMLPGGIMMVSGGYTIGTTATKARRQVSSDTLLFLNTTSLEWASTYTNPYPSGLPQASSSADSSTTGLKPSERAGLGAGLGLGLAAAAGVAIVWLLYSRKLRERRALREKEIRELALGAERFRSPTPAGQVSEKTDTMRSASWGGIQERQLESSGDPFPWAPMALADNNGKVRLAVGAGGDSNDSRYAERTGVLMEIPSPTQGLRKNLISKAPIAPGPFNQHPPSTMGPGAVFRIDEEEEGSQAGSSRRVRPSQNMADTSSMASDPFKDPSPMMETSMPNDAATQRKKEVEGWVEDWQSAAETMSLSRSTSQGYSRTYSNLSQFRPAGSGGPGRGSREKSDRTGSNLSDNSMTTSSSSMQKSAAGTLSRNISQRSASVGYTGYSLFSGAAAAMSRFGNMNASNTGPTRTPSNRSVSLNIDTSRRMNPDNTFSSARSAWGRTTTIGEDQALLNRARQRQENRARDYNTLADSSPSKDKYARAGSLTAGSGRRALNLLGSMKRVFTGSGPGPGDVHHDRFEAAQSSSQSSPTKHSAQHADMLATDAGLNRAVSAGASFWQRKRGAKDWDDDDEGGNASSSAAAVRRKPVPGGTGGKHNSSLEDEEDDDDWDVETAVQKRVVQVMFTVPKEKLRVVNADALSLLSSNRSEADQEEDWHRQGDQVKRMSSVKEGDESHDHDNKGDNRDRDHQADNDDTTTDKGKGKEREG</sequence>
<dbReference type="Proteomes" id="UP001161757">
    <property type="component" value="Unassembled WGS sequence"/>
</dbReference>
<proteinExistence type="predicted"/>
<keyword evidence="2" id="KW-0812">Transmembrane</keyword>
<feature type="compositionally biased region" description="Polar residues" evidence="1">
    <location>
        <begin position="675"/>
        <end position="694"/>
    </location>
</feature>
<name>A0AAN6ES72_EXODE</name>
<feature type="region of interest" description="Disordered" evidence="1">
    <location>
        <begin position="826"/>
        <end position="856"/>
    </location>
</feature>
<evidence type="ECO:0000256" key="1">
    <source>
        <dbReference type="SAM" id="MobiDB-lite"/>
    </source>
</evidence>
<feature type="region of interest" description="Disordered" evidence="1">
    <location>
        <begin position="675"/>
        <end position="740"/>
    </location>
</feature>
<evidence type="ECO:0000256" key="2">
    <source>
        <dbReference type="SAM" id="Phobius"/>
    </source>
</evidence>
<feature type="region of interest" description="Disordered" evidence="1">
    <location>
        <begin position="872"/>
        <end position="907"/>
    </location>
</feature>
<feature type="compositionally biased region" description="Low complexity" evidence="1">
    <location>
        <begin position="716"/>
        <end position="730"/>
    </location>
</feature>
<protein>
    <recommendedName>
        <fullName evidence="5">Galactose oxidase</fullName>
    </recommendedName>
</protein>
<feature type="compositionally biased region" description="Polar residues" evidence="1">
    <location>
        <begin position="623"/>
        <end position="634"/>
    </location>
</feature>
<feature type="transmembrane region" description="Helical" evidence="2">
    <location>
        <begin position="445"/>
        <end position="468"/>
    </location>
</feature>
<evidence type="ECO:0000313" key="3">
    <source>
        <dbReference type="EMBL" id="KAJ8990665.1"/>
    </source>
</evidence>
<feature type="compositionally biased region" description="Polar residues" evidence="1">
    <location>
        <begin position="731"/>
        <end position="740"/>
    </location>
</feature>
<accession>A0AAN6ES72</accession>
<comment type="caution">
    <text evidence="3">The sequence shown here is derived from an EMBL/GenBank/DDBJ whole genome shotgun (WGS) entry which is preliminary data.</text>
</comment>
<feature type="region of interest" description="Disordered" evidence="1">
    <location>
        <begin position="609"/>
        <end position="662"/>
    </location>
</feature>
<evidence type="ECO:0008006" key="5">
    <source>
        <dbReference type="Google" id="ProtNLM"/>
    </source>
</evidence>
<feature type="region of interest" description="Disordered" evidence="1">
    <location>
        <begin position="1013"/>
        <end position="1077"/>
    </location>
</feature>
<reference evidence="3" key="1">
    <citation type="submission" date="2023-01" db="EMBL/GenBank/DDBJ databases">
        <title>Exophiala dermititidis isolated from Cystic Fibrosis Patient.</title>
        <authorList>
            <person name="Kurbessoian T."/>
            <person name="Crocker A."/>
            <person name="Murante D."/>
            <person name="Hogan D.A."/>
            <person name="Stajich J.E."/>
        </authorList>
    </citation>
    <scope>NUCLEOTIDE SEQUENCE</scope>
    <source>
        <strain evidence="3">Ex8</strain>
    </source>
</reference>
<keyword evidence="2" id="KW-0472">Membrane</keyword>
<feature type="compositionally biased region" description="Basic and acidic residues" evidence="1">
    <location>
        <begin position="1024"/>
        <end position="1077"/>
    </location>
</feature>
<gene>
    <name evidence="3" type="ORF">HRR80_005442</name>
</gene>